<dbReference type="CDD" id="cd00093">
    <property type="entry name" value="HTH_XRE"/>
    <property type="match status" value="2"/>
</dbReference>
<evidence type="ECO:0000313" key="3">
    <source>
        <dbReference type="EMBL" id="MEX3740252.1"/>
    </source>
</evidence>
<dbReference type="SMART" id="SM00530">
    <property type="entry name" value="HTH_XRE"/>
    <property type="match status" value="2"/>
</dbReference>
<evidence type="ECO:0000313" key="4">
    <source>
        <dbReference type="Proteomes" id="UP001558474"/>
    </source>
</evidence>
<protein>
    <submittedName>
        <fullName evidence="3">Helix-turn-helix transcriptional regulator</fullName>
    </submittedName>
</protein>
<dbReference type="InterPro" id="IPR050807">
    <property type="entry name" value="TransReg_Diox_bact_type"/>
</dbReference>
<gene>
    <name evidence="3" type="ORF">ABFW12_18690</name>
</gene>
<keyword evidence="4" id="KW-1185">Reference proteome</keyword>
<dbReference type="PROSITE" id="PS50943">
    <property type="entry name" value="HTH_CROC1"/>
    <property type="match status" value="2"/>
</dbReference>
<dbReference type="PANTHER" id="PTHR46797">
    <property type="entry name" value="HTH-TYPE TRANSCRIPTIONAL REGULATOR"/>
    <property type="match status" value="1"/>
</dbReference>
<dbReference type="RefSeq" id="WP_368573476.1">
    <property type="nucleotide sequence ID" value="NZ_JBDLOU010000040.1"/>
</dbReference>
<dbReference type="SUPFAM" id="SSF47413">
    <property type="entry name" value="lambda repressor-like DNA-binding domains"/>
    <property type="match status" value="2"/>
</dbReference>
<evidence type="ECO:0000259" key="2">
    <source>
        <dbReference type="PROSITE" id="PS50943"/>
    </source>
</evidence>
<feature type="domain" description="HTH cro/C1-type" evidence="2">
    <location>
        <begin position="81"/>
        <end position="132"/>
    </location>
</feature>
<dbReference type="EMBL" id="JBDLOU010000040">
    <property type="protein sequence ID" value="MEX3740252.1"/>
    <property type="molecule type" value="Genomic_DNA"/>
</dbReference>
<dbReference type="PANTHER" id="PTHR46797:SF1">
    <property type="entry name" value="METHYLPHOSPHONATE SYNTHASE"/>
    <property type="match status" value="1"/>
</dbReference>
<comment type="caution">
    <text evidence="3">The sequence shown here is derived from an EMBL/GenBank/DDBJ whole genome shotgun (WGS) entry which is preliminary data.</text>
</comment>
<sequence>MSRAVRRGFRREHFAELLDASGMSRGDIARLAEMSPASIHSWIRRGVDPDVERLSRVAKVLDVGMDEFVAVPDDECFPSDLRIRAGLTQVQLATAAGLSTTVLSGFERAETRWSERKGAAIAAVLGVSLDELREAWERSRTRPAGTPA</sequence>
<organism evidence="3 4">
    <name type="scientific">Mycolicibacterium porcinum</name>
    <dbReference type="NCBI Taxonomy" id="39693"/>
    <lineage>
        <taxon>Bacteria</taxon>
        <taxon>Bacillati</taxon>
        <taxon>Actinomycetota</taxon>
        <taxon>Actinomycetes</taxon>
        <taxon>Mycobacteriales</taxon>
        <taxon>Mycobacteriaceae</taxon>
        <taxon>Mycolicibacterium</taxon>
    </lineage>
</organism>
<dbReference type="Gene3D" id="1.10.260.40">
    <property type="entry name" value="lambda repressor-like DNA-binding domains"/>
    <property type="match status" value="2"/>
</dbReference>
<dbReference type="InterPro" id="IPR010982">
    <property type="entry name" value="Lambda_DNA-bd_dom_sf"/>
</dbReference>
<name>A0ABV3VFS5_9MYCO</name>
<feature type="domain" description="HTH cro/C1-type" evidence="2">
    <location>
        <begin position="14"/>
        <end position="68"/>
    </location>
</feature>
<dbReference type="Proteomes" id="UP001558474">
    <property type="component" value="Unassembled WGS sequence"/>
</dbReference>
<dbReference type="InterPro" id="IPR001387">
    <property type="entry name" value="Cro/C1-type_HTH"/>
</dbReference>
<keyword evidence="1" id="KW-0238">DNA-binding</keyword>
<accession>A0ABV3VFS5</accession>
<proteinExistence type="predicted"/>
<dbReference type="Pfam" id="PF01381">
    <property type="entry name" value="HTH_3"/>
    <property type="match status" value="2"/>
</dbReference>
<reference evidence="3 4" key="1">
    <citation type="submission" date="2024-04" db="EMBL/GenBank/DDBJ databases">
        <title>Genomic Markers of Mycobacteria.</title>
        <authorList>
            <person name="Soliman M.S."/>
            <person name="Elkholy A."/>
            <person name="Soliman N.S."/>
            <person name="Abbas A."/>
            <person name="Khayrat S."/>
            <person name="Shawky S."/>
        </authorList>
    </citation>
    <scope>NUCLEOTIDE SEQUENCE [LARGE SCALE GENOMIC DNA]</scope>
    <source>
        <strain evidence="3 4">Egy-CU-AM5</strain>
    </source>
</reference>
<evidence type="ECO:0000256" key="1">
    <source>
        <dbReference type="ARBA" id="ARBA00023125"/>
    </source>
</evidence>